<dbReference type="Proteomes" id="UP000518605">
    <property type="component" value="Unassembled WGS sequence"/>
</dbReference>
<proteinExistence type="predicted"/>
<sequence>MSEINHVVDKDGELEIGKIDQTLDRMDSDKKEEILQNFEQFKGYLAKRIELAENIGLNEEQLALVAQKVAGYLAKHEEPRNREEKLLQELWKVGNEAEQHKLSHLLVKLAQAKA</sequence>
<dbReference type="AlphaFoldDB" id="A0A7W5C6C5"/>
<dbReference type="InterPro" id="IPR021637">
    <property type="entry name" value="DUF3243"/>
</dbReference>
<dbReference type="Gene3D" id="1.10.760.20">
    <property type="entry name" value="Protein of unknown function DUF3243"/>
    <property type="match status" value="1"/>
</dbReference>
<comment type="caution">
    <text evidence="1">The sequence shown here is derived from an EMBL/GenBank/DDBJ whole genome shotgun (WGS) entry which is preliminary data.</text>
</comment>
<name>A0A7W5C6C5_9BACL</name>
<organism evidence="1 2">
    <name type="scientific">Paenibacillus endophyticus</name>
    <dbReference type="NCBI Taxonomy" id="1294268"/>
    <lineage>
        <taxon>Bacteria</taxon>
        <taxon>Bacillati</taxon>
        <taxon>Bacillota</taxon>
        <taxon>Bacilli</taxon>
        <taxon>Bacillales</taxon>
        <taxon>Paenibacillaceae</taxon>
        <taxon>Paenibacillus</taxon>
    </lineage>
</organism>
<dbReference type="Pfam" id="PF11588">
    <property type="entry name" value="DUF3243"/>
    <property type="match status" value="1"/>
</dbReference>
<reference evidence="1 2" key="1">
    <citation type="submission" date="2020-08" db="EMBL/GenBank/DDBJ databases">
        <title>Genomic Encyclopedia of Type Strains, Phase III (KMG-III): the genomes of soil and plant-associated and newly described type strains.</title>
        <authorList>
            <person name="Whitman W."/>
        </authorList>
    </citation>
    <scope>NUCLEOTIDE SEQUENCE [LARGE SCALE GENOMIC DNA]</scope>
    <source>
        <strain evidence="1 2">CECT 8234</strain>
    </source>
</reference>
<evidence type="ECO:0000313" key="2">
    <source>
        <dbReference type="Proteomes" id="UP000518605"/>
    </source>
</evidence>
<protein>
    <submittedName>
        <fullName evidence="1">Chorismate mutase</fullName>
    </submittedName>
</protein>
<dbReference type="EMBL" id="JACHXW010000002">
    <property type="protein sequence ID" value="MBB3150934.1"/>
    <property type="molecule type" value="Genomic_DNA"/>
</dbReference>
<gene>
    <name evidence="1" type="ORF">FHS16_000968</name>
</gene>
<keyword evidence="2" id="KW-1185">Reference proteome</keyword>
<dbReference type="InterPro" id="IPR038292">
    <property type="entry name" value="YmfJ/YflH_sf"/>
</dbReference>
<dbReference type="RefSeq" id="WP_183559360.1">
    <property type="nucleotide sequence ID" value="NZ_CBCSLB010000009.1"/>
</dbReference>
<accession>A0A7W5C6C5</accession>
<evidence type="ECO:0000313" key="1">
    <source>
        <dbReference type="EMBL" id="MBB3150934.1"/>
    </source>
</evidence>